<evidence type="ECO:0000256" key="1">
    <source>
        <dbReference type="SAM" id="MobiDB-lite"/>
    </source>
</evidence>
<dbReference type="RefSeq" id="WP_189071087.1">
    <property type="nucleotide sequence ID" value="NZ_BMPE01000036.1"/>
</dbReference>
<evidence type="ECO:0000313" key="3">
    <source>
        <dbReference type="Proteomes" id="UP000604341"/>
    </source>
</evidence>
<feature type="region of interest" description="Disordered" evidence="1">
    <location>
        <begin position="1"/>
        <end position="22"/>
    </location>
</feature>
<accession>A0ABQ2FRW8</accession>
<protein>
    <recommendedName>
        <fullName evidence="4">Orc1-like AAA ATPase domain-containing protein</fullName>
    </recommendedName>
</protein>
<sequence length="112" mass="11643">MPEQLSPVPLPPNGLPHRSAPAGARLLSVSGAAGRGKCHLLRTLDTGAVQRLTLTAPDLFAPLVRALHGSTTTREPHVLQALRAAAPDLPWPAVAAAPDGPATDAERRDVTE</sequence>
<dbReference type="EMBL" id="BMPE01000036">
    <property type="protein sequence ID" value="GGL20087.1"/>
    <property type="molecule type" value="Genomic_DNA"/>
</dbReference>
<proteinExistence type="predicted"/>
<keyword evidence="3" id="KW-1185">Reference proteome</keyword>
<evidence type="ECO:0000313" key="2">
    <source>
        <dbReference type="EMBL" id="GGL20087.1"/>
    </source>
</evidence>
<reference evidence="3" key="1">
    <citation type="journal article" date="2019" name="Int. J. Syst. Evol. Microbiol.">
        <title>The Global Catalogue of Microorganisms (GCM) 10K type strain sequencing project: providing services to taxonomists for standard genome sequencing and annotation.</title>
        <authorList>
            <consortium name="The Broad Institute Genomics Platform"/>
            <consortium name="The Broad Institute Genome Sequencing Center for Infectious Disease"/>
            <person name="Wu L."/>
            <person name="Ma J."/>
        </authorList>
    </citation>
    <scope>NUCLEOTIDE SEQUENCE [LARGE SCALE GENOMIC DNA]</scope>
    <source>
        <strain evidence="3">JCM 19173</strain>
    </source>
</reference>
<name>A0ABQ2FRW8_9DEIO</name>
<comment type="caution">
    <text evidence="2">The sequence shown here is derived from an EMBL/GenBank/DDBJ whole genome shotgun (WGS) entry which is preliminary data.</text>
</comment>
<gene>
    <name evidence="2" type="ORF">GCM10010844_43740</name>
</gene>
<organism evidence="2 3">
    <name type="scientific">Deinococcus radiotolerans</name>
    <dbReference type="NCBI Taxonomy" id="1309407"/>
    <lineage>
        <taxon>Bacteria</taxon>
        <taxon>Thermotogati</taxon>
        <taxon>Deinococcota</taxon>
        <taxon>Deinococci</taxon>
        <taxon>Deinococcales</taxon>
        <taxon>Deinococcaceae</taxon>
        <taxon>Deinococcus</taxon>
    </lineage>
</organism>
<dbReference type="Proteomes" id="UP000604341">
    <property type="component" value="Unassembled WGS sequence"/>
</dbReference>
<evidence type="ECO:0008006" key="4">
    <source>
        <dbReference type="Google" id="ProtNLM"/>
    </source>
</evidence>